<evidence type="ECO:0000313" key="1">
    <source>
        <dbReference type="EMBL" id="MBC5752991.1"/>
    </source>
</evidence>
<name>A0ABR7I7T9_9FIRM</name>
<proteinExistence type="predicted"/>
<dbReference type="RefSeq" id="WP_186981624.1">
    <property type="nucleotide sequence ID" value="NZ_JACOQH010000002.1"/>
</dbReference>
<gene>
    <name evidence="1" type="ORF">H8Z76_02950</name>
</gene>
<evidence type="ECO:0008006" key="3">
    <source>
        <dbReference type="Google" id="ProtNLM"/>
    </source>
</evidence>
<dbReference type="EMBL" id="JACOQH010000002">
    <property type="protein sequence ID" value="MBC5752991.1"/>
    <property type="molecule type" value="Genomic_DNA"/>
</dbReference>
<sequence length="86" mass="9544">MAKIPKKTIEELEDILNRGCDYADTQAVVTEYANESLKKLGCGLCQADDATVVDWEDDTICTVADFANAFWDKAVEGILNVLRTQE</sequence>
<evidence type="ECO:0000313" key="2">
    <source>
        <dbReference type="Proteomes" id="UP000621540"/>
    </source>
</evidence>
<comment type="caution">
    <text evidence="1">The sequence shown here is derived from an EMBL/GenBank/DDBJ whole genome shotgun (WGS) entry which is preliminary data.</text>
</comment>
<keyword evidence="2" id="KW-1185">Reference proteome</keyword>
<protein>
    <recommendedName>
        <fullName evidence="3">Phage protein</fullName>
    </recommendedName>
</protein>
<reference evidence="1 2" key="1">
    <citation type="submission" date="2020-08" db="EMBL/GenBank/DDBJ databases">
        <title>Genome public.</title>
        <authorList>
            <person name="Liu C."/>
            <person name="Sun Q."/>
        </authorList>
    </citation>
    <scope>NUCLEOTIDE SEQUENCE [LARGE SCALE GENOMIC DNA]</scope>
    <source>
        <strain evidence="1 2">BX0805</strain>
    </source>
</reference>
<organism evidence="1 2">
    <name type="scientific">Roseburia yibonii</name>
    <dbReference type="NCBI Taxonomy" id="2763063"/>
    <lineage>
        <taxon>Bacteria</taxon>
        <taxon>Bacillati</taxon>
        <taxon>Bacillota</taxon>
        <taxon>Clostridia</taxon>
        <taxon>Lachnospirales</taxon>
        <taxon>Lachnospiraceae</taxon>
        <taxon>Roseburia</taxon>
    </lineage>
</organism>
<accession>A0ABR7I7T9</accession>
<dbReference type="Proteomes" id="UP000621540">
    <property type="component" value="Unassembled WGS sequence"/>
</dbReference>